<keyword evidence="3" id="KW-1185">Reference proteome</keyword>
<evidence type="ECO:0000259" key="1">
    <source>
        <dbReference type="Pfam" id="PF02538"/>
    </source>
</evidence>
<dbReference type="OrthoDB" id="9761586at2"/>
<name>A0A1T5B8Y8_9SPHN</name>
<organism evidence="2 3">
    <name type="scientific">Rhizorhabdus histidinilytica</name>
    <dbReference type="NCBI Taxonomy" id="439228"/>
    <lineage>
        <taxon>Bacteria</taxon>
        <taxon>Pseudomonadati</taxon>
        <taxon>Pseudomonadota</taxon>
        <taxon>Alphaproteobacteria</taxon>
        <taxon>Sphingomonadales</taxon>
        <taxon>Sphingomonadaceae</taxon>
        <taxon>Rhizorhabdus</taxon>
    </lineage>
</organism>
<dbReference type="STRING" id="439228.SAMN06295920_102584"/>
<dbReference type="EMBL" id="FUYM01000002">
    <property type="protein sequence ID" value="SKB43440.1"/>
    <property type="molecule type" value="Genomic_DNA"/>
</dbReference>
<reference evidence="3" key="1">
    <citation type="submission" date="2017-02" db="EMBL/GenBank/DDBJ databases">
        <authorList>
            <person name="Varghese N."/>
            <person name="Submissions S."/>
        </authorList>
    </citation>
    <scope>NUCLEOTIDE SEQUENCE [LARGE SCALE GENOMIC DNA]</scope>
    <source>
        <strain evidence="3">UM2</strain>
    </source>
</reference>
<dbReference type="PANTHER" id="PTHR11365:SF23">
    <property type="entry name" value="HYPOTHETICAL 5-OXOPROLINASE (EUROFUNG)-RELATED"/>
    <property type="match status" value="1"/>
</dbReference>
<dbReference type="GO" id="GO:0005829">
    <property type="term" value="C:cytosol"/>
    <property type="evidence" value="ECO:0007669"/>
    <property type="project" value="TreeGrafter"/>
</dbReference>
<gene>
    <name evidence="2" type="ORF">SAMN06295920_102584</name>
</gene>
<feature type="domain" description="Hydantoinase B/oxoprolinase" evidence="1">
    <location>
        <begin position="17"/>
        <end position="529"/>
    </location>
</feature>
<protein>
    <submittedName>
        <fullName evidence="2">N-methylhydantoinase B</fullName>
    </submittedName>
</protein>
<sequence>MRIISNEPGEAARAISAVDLEILRTTLIAHAGEMGTALTNTAPTYDASRSKAFAVAITDERGAVVAIDNPQQLGSIARTVEYVSSYYEFDLNDGDVIVTNDPYHGGTKVQDITLIAPLFVGDVALMKLVARVRINDMGGQLGGNLYPGAVELLAEGVPVTPIRIQRFGRPVRDLTATFLLNGRRREETGRVLRAAMAALELGKRRIGELISRQGRETIAAAMQYAQDYSARLTGTLVGRWRAGSYTGTRLLAIDEAAGGPLAIRLTATVEGEALTLDFAESDEQRPLFVNSPLGSTISSATAAVLTMLGDAVPANSGLLRAVGIRTRPGTVVDPVQPAPVGWGDAYCGSELANLVTETLGAAIETSLPHVSAPKSLALRRKVADRSKQTDLSCWAMGGSGGQPHADGWGQPPLDGHVLSPSVEQWESETDLMMERLEFAPDSGGAGQWTGAPAIEAVIRLDADGLYTLWTPPADVATAGIEGGRAGQAGEVAIENAAGWSEGPRLINEVRLGADRLRLRLGGGGGYGDPARRDRAAVIDDLADGLISVAAARDVYKLDEQALAHSDDLKRV</sequence>
<dbReference type="InterPro" id="IPR003692">
    <property type="entry name" value="Hydantoinase_B"/>
</dbReference>
<dbReference type="GO" id="GO:0017168">
    <property type="term" value="F:5-oxoprolinase (ATP-hydrolyzing) activity"/>
    <property type="evidence" value="ECO:0007669"/>
    <property type="project" value="TreeGrafter"/>
</dbReference>
<dbReference type="PANTHER" id="PTHR11365">
    <property type="entry name" value="5-OXOPROLINASE RELATED"/>
    <property type="match status" value="1"/>
</dbReference>
<dbReference type="Pfam" id="PF02538">
    <property type="entry name" value="Hydantoinase_B"/>
    <property type="match status" value="1"/>
</dbReference>
<dbReference type="AlphaFoldDB" id="A0A1T5B8Y8"/>
<evidence type="ECO:0000313" key="2">
    <source>
        <dbReference type="EMBL" id="SKB43440.1"/>
    </source>
</evidence>
<proteinExistence type="predicted"/>
<accession>A0A1T5B8Y8</accession>
<dbReference type="GO" id="GO:0006749">
    <property type="term" value="P:glutathione metabolic process"/>
    <property type="evidence" value="ECO:0007669"/>
    <property type="project" value="TreeGrafter"/>
</dbReference>
<dbReference type="InterPro" id="IPR045079">
    <property type="entry name" value="Oxoprolinase-like"/>
</dbReference>
<evidence type="ECO:0000313" key="3">
    <source>
        <dbReference type="Proteomes" id="UP000189818"/>
    </source>
</evidence>
<dbReference type="Proteomes" id="UP000189818">
    <property type="component" value="Unassembled WGS sequence"/>
</dbReference>
<dbReference type="RefSeq" id="WP_079647306.1">
    <property type="nucleotide sequence ID" value="NZ_FUYM01000002.1"/>
</dbReference>